<accession>A0A2S3IMD3</accession>
<evidence type="ECO:0000313" key="1">
    <source>
        <dbReference type="EMBL" id="PAN47445.1"/>
    </source>
</evidence>
<reference evidence="1" key="1">
    <citation type="submission" date="2018-04" db="EMBL/GenBank/DDBJ databases">
        <title>WGS assembly of Panicum hallii.</title>
        <authorList>
            <person name="Lovell J."/>
            <person name="Jenkins J."/>
            <person name="Lowry D."/>
            <person name="Mamidi S."/>
            <person name="Sreedasyam A."/>
            <person name="Weng X."/>
            <person name="Barry K."/>
            <person name="Bonette J."/>
            <person name="Campitelli B."/>
            <person name="Daum C."/>
            <person name="Gordon S."/>
            <person name="Gould B."/>
            <person name="Lipzen A."/>
            <person name="Macqueen A."/>
            <person name="Palacio-Mejia J."/>
            <person name="Plott C."/>
            <person name="Shakirov E."/>
            <person name="Shu S."/>
            <person name="Yoshinaga Y."/>
            <person name="Zane M."/>
            <person name="Rokhsar D."/>
            <person name="Grimwood J."/>
            <person name="Schmutz J."/>
            <person name="Juenger T."/>
        </authorList>
    </citation>
    <scope>NUCLEOTIDE SEQUENCE [LARGE SCALE GENOMIC DNA]</scope>
    <source>
        <strain evidence="1">FIL2</strain>
    </source>
</reference>
<dbReference type="AlphaFoldDB" id="A0A2S3IMD3"/>
<proteinExistence type="predicted"/>
<dbReference type="Gramene" id="PAN47445">
    <property type="protein sequence ID" value="PAN47445"/>
    <property type="gene ID" value="PAHAL_9G291700"/>
</dbReference>
<name>A0A2S3IMD3_9POAL</name>
<gene>
    <name evidence="1" type="ORF">PAHAL_9G291700</name>
</gene>
<sequence length="151" mass="16841">MSSSSLASPHSKEGLLAQDQFVGASSCHPIFIGWSPRSTCTSSDLKDKIPLLRAVMATMERGWCIVGSCPLQKLKGKSKPQDVDCSRWTKGPWAPRRSTSLGYICQEREPNLVQAVHQPIKKRIEFCTSIPFPMKVFAPFLSSYENFYLAT</sequence>
<protein>
    <submittedName>
        <fullName evidence="1">Uncharacterized protein</fullName>
    </submittedName>
</protein>
<organism evidence="1">
    <name type="scientific">Panicum hallii</name>
    <dbReference type="NCBI Taxonomy" id="206008"/>
    <lineage>
        <taxon>Eukaryota</taxon>
        <taxon>Viridiplantae</taxon>
        <taxon>Streptophyta</taxon>
        <taxon>Embryophyta</taxon>
        <taxon>Tracheophyta</taxon>
        <taxon>Spermatophyta</taxon>
        <taxon>Magnoliopsida</taxon>
        <taxon>Liliopsida</taxon>
        <taxon>Poales</taxon>
        <taxon>Poaceae</taxon>
        <taxon>PACMAD clade</taxon>
        <taxon>Panicoideae</taxon>
        <taxon>Panicodae</taxon>
        <taxon>Paniceae</taxon>
        <taxon>Panicinae</taxon>
        <taxon>Panicum</taxon>
        <taxon>Panicum sect. Panicum</taxon>
    </lineage>
</organism>
<dbReference type="EMBL" id="CM008054">
    <property type="protein sequence ID" value="PAN47445.1"/>
    <property type="molecule type" value="Genomic_DNA"/>
</dbReference>
<dbReference type="Proteomes" id="UP000243499">
    <property type="component" value="Chromosome 9"/>
</dbReference>